<protein>
    <recommendedName>
        <fullName evidence="3">fructose-bisphosphate aldolase</fullName>
        <ecNumber evidence="3">4.1.2.13</ecNumber>
    </recommendedName>
    <alternativeName>
        <fullName evidence="6">Fructose-bisphosphate aldolase class I</fullName>
    </alternativeName>
</protein>
<keyword evidence="5 7" id="KW-0456">Lyase</keyword>
<evidence type="ECO:0000256" key="1">
    <source>
        <dbReference type="ARBA" id="ARBA00004714"/>
    </source>
</evidence>
<comment type="pathway">
    <text evidence="1">Carbohydrate degradation; glycolysis; D-glyceraldehyde 3-phosphate and glycerone phosphate from D-glucose: step 4/4.</text>
</comment>
<dbReference type="EMBL" id="CP098023">
    <property type="protein sequence ID" value="WKD48677.1"/>
    <property type="molecule type" value="Genomic_DNA"/>
</dbReference>
<gene>
    <name evidence="7" type="ORF">M8T91_12250</name>
</gene>
<keyword evidence="8" id="KW-1185">Reference proteome</keyword>
<name>A0ABY9E8N3_9GAMM</name>
<dbReference type="Pfam" id="PF00274">
    <property type="entry name" value="Glycolytic"/>
    <property type="match status" value="1"/>
</dbReference>
<evidence type="ECO:0000256" key="2">
    <source>
        <dbReference type="ARBA" id="ARBA00010387"/>
    </source>
</evidence>
<proteinExistence type="inferred from homology"/>
<evidence type="ECO:0000256" key="3">
    <source>
        <dbReference type="ARBA" id="ARBA00013068"/>
    </source>
</evidence>
<dbReference type="PANTHER" id="PTHR11627">
    <property type="entry name" value="FRUCTOSE-BISPHOSPHATE ALDOLASE"/>
    <property type="match status" value="1"/>
</dbReference>
<evidence type="ECO:0000256" key="5">
    <source>
        <dbReference type="ARBA" id="ARBA00023239"/>
    </source>
</evidence>
<comment type="similarity">
    <text evidence="2">Belongs to the class I fructose-bisphosphate aldolase family.</text>
</comment>
<organism evidence="7 8">
    <name type="scientific">Microbulbifer spongiae</name>
    <dbReference type="NCBI Taxonomy" id="2944933"/>
    <lineage>
        <taxon>Bacteria</taxon>
        <taxon>Pseudomonadati</taxon>
        <taxon>Pseudomonadota</taxon>
        <taxon>Gammaproteobacteria</taxon>
        <taxon>Cellvibrionales</taxon>
        <taxon>Microbulbiferaceae</taxon>
        <taxon>Microbulbifer</taxon>
    </lineage>
</organism>
<dbReference type="SUPFAM" id="SSF51569">
    <property type="entry name" value="Aldolase"/>
    <property type="match status" value="1"/>
</dbReference>
<evidence type="ECO:0000313" key="8">
    <source>
        <dbReference type="Proteomes" id="UP001321520"/>
    </source>
</evidence>
<dbReference type="NCBIfam" id="NF033379">
    <property type="entry name" value="FrucBisAld_I"/>
    <property type="match status" value="1"/>
</dbReference>
<dbReference type="GO" id="GO:0004332">
    <property type="term" value="F:fructose-bisphosphate aldolase activity"/>
    <property type="evidence" value="ECO:0007669"/>
    <property type="project" value="UniProtKB-EC"/>
</dbReference>
<evidence type="ECO:0000256" key="4">
    <source>
        <dbReference type="ARBA" id="ARBA00023152"/>
    </source>
</evidence>
<dbReference type="Gene3D" id="3.20.20.70">
    <property type="entry name" value="Aldolase class I"/>
    <property type="match status" value="1"/>
</dbReference>
<dbReference type="InterPro" id="IPR000741">
    <property type="entry name" value="FBA_I"/>
</dbReference>
<keyword evidence="4" id="KW-0324">Glycolysis</keyword>
<evidence type="ECO:0000313" key="7">
    <source>
        <dbReference type="EMBL" id="WKD48677.1"/>
    </source>
</evidence>
<sequence length="339" mass="36866">MTLQSELQATIAELVDGQRGILAADESGGTIAKRFASVGVESTEQSRRSYRSALLTSEELGEYVSGVILFEETLGQCDDQGIPLAQRAAAQKILPGIKVDRGKGPLPGALGDTITFGLDGLGERLRGYKKLGARFAKWREVYPLGPENPTELGLHANAEVLARYAAVCQREGVVPIVEPEVLMDGNHSIERSAAVNERVWHSVFHALHRHGVILELMLLKPSMVTPGSECARAEPQQVAEYTLRSLRRAVPAAVPSIHFLSGGQSPEEATANLNALNRLGNAPWQLSFSYGRALQQPALAAWRGREEHICAAQGALVRRARLNHLAMLGQYRDSLERAE</sequence>
<evidence type="ECO:0000256" key="6">
    <source>
        <dbReference type="ARBA" id="ARBA00029799"/>
    </source>
</evidence>
<accession>A0ABY9E8N3</accession>
<reference evidence="7 8" key="1">
    <citation type="submission" date="2022-05" db="EMBL/GenBank/DDBJ databases">
        <title>Microbulbifer sp. nov., isolated from sponge.</title>
        <authorList>
            <person name="Gao L."/>
        </authorList>
    </citation>
    <scope>NUCLEOTIDE SEQUENCE [LARGE SCALE GENOMIC DNA]</scope>
    <source>
        <strain evidence="7 8">MI-G</strain>
    </source>
</reference>
<dbReference type="InterPro" id="IPR013785">
    <property type="entry name" value="Aldolase_TIM"/>
</dbReference>
<dbReference type="RefSeq" id="WP_301414444.1">
    <property type="nucleotide sequence ID" value="NZ_CP098023.1"/>
</dbReference>
<dbReference type="EC" id="4.1.2.13" evidence="3"/>
<dbReference type="Proteomes" id="UP001321520">
    <property type="component" value="Chromosome"/>
</dbReference>